<dbReference type="AlphaFoldDB" id="A0A8H3JAS4"/>
<proteinExistence type="predicted"/>
<comment type="caution">
    <text evidence="2">The sequence shown here is derived from an EMBL/GenBank/DDBJ whole genome shotgun (WGS) entry which is preliminary data.</text>
</comment>
<keyword evidence="3" id="KW-1185">Reference proteome</keyword>
<gene>
    <name evidence="2" type="ORF">ALECFALPRED_000656</name>
</gene>
<evidence type="ECO:0000259" key="1">
    <source>
        <dbReference type="PROSITE" id="PS51462"/>
    </source>
</evidence>
<dbReference type="SUPFAM" id="SSF55811">
    <property type="entry name" value="Nudix"/>
    <property type="match status" value="1"/>
</dbReference>
<dbReference type="Gene3D" id="3.90.79.10">
    <property type="entry name" value="Nucleoside Triphosphate Pyrophosphohydrolase"/>
    <property type="match status" value="1"/>
</dbReference>
<dbReference type="Pfam" id="PF00293">
    <property type="entry name" value="NUDIX"/>
    <property type="match status" value="1"/>
</dbReference>
<dbReference type="PANTHER" id="PTHR43736:SF1">
    <property type="entry name" value="DIHYDRONEOPTERIN TRIPHOSPHATE DIPHOSPHATASE"/>
    <property type="match status" value="1"/>
</dbReference>
<accession>A0A8H3JAS4</accession>
<reference evidence="2" key="1">
    <citation type="submission" date="2021-03" db="EMBL/GenBank/DDBJ databases">
        <authorList>
            <person name="Tagirdzhanova G."/>
        </authorList>
    </citation>
    <scope>NUCLEOTIDE SEQUENCE</scope>
</reference>
<dbReference type="PANTHER" id="PTHR43736">
    <property type="entry name" value="ADP-RIBOSE PYROPHOSPHATASE"/>
    <property type="match status" value="1"/>
</dbReference>
<dbReference type="OrthoDB" id="276276at2759"/>
<dbReference type="PROSITE" id="PS51462">
    <property type="entry name" value="NUDIX"/>
    <property type="match status" value="1"/>
</dbReference>
<dbReference type="InterPro" id="IPR000086">
    <property type="entry name" value="NUDIX_hydrolase_dom"/>
</dbReference>
<name>A0A8H3JAS4_9LECA</name>
<dbReference type="EMBL" id="CAJPDR010001108">
    <property type="protein sequence ID" value="CAF9943559.1"/>
    <property type="molecule type" value="Genomic_DNA"/>
</dbReference>
<evidence type="ECO:0000313" key="3">
    <source>
        <dbReference type="Proteomes" id="UP000664203"/>
    </source>
</evidence>
<sequence>MKATIPKIPLARLLSLSKAQFLSHFPPSLRPKHLAVGALIFKPSPPTSTTTKPSLLLLLLLLKRAAHDPAFPNLFAVPGGHVESTDPSLLHGLQREVLEETSLRVRRVVGQIDPLTWGDRRGRRGNSTAGASLQLMFVCEVGGEDTTVRVDAGEHSVGRWVDEVEAGRLDMSGGMRRVVEDAFGWRDGVGERGGLEGLRG</sequence>
<dbReference type="InterPro" id="IPR015797">
    <property type="entry name" value="NUDIX_hydrolase-like_dom_sf"/>
</dbReference>
<dbReference type="Proteomes" id="UP000664203">
    <property type="component" value="Unassembled WGS sequence"/>
</dbReference>
<evidence type="ECO:0000313" key="2">
    <source>
        <dbReference type="EMBL" id="CAF9943559.1"/>
    </source>
</evidence>
<feature type="domain" description="Nudix hydrolase" evidence="1">
    <location>
        <begin position="31"/>
        <end position="183"/>
    </location>
</feature>
<dbReference type="CDD" id="cd02883">
    <property type="entry name" value="NUDIX_Hydrolase"/>
    <property type="match status" value="1"/>
</dbReference>
<organism evidence="2 3">
    <name type="scientific">Alectoria fallacina</name>
    <dbReference type="NCBI Taxonomy" id="1903189"/>
    <lineage>
        <taxon>Eukaryota</taxon>
        <taxon>Fungi</taxon>
        <taxon>Dikarya</taxon>
        <taxon>Ascomycota</taxon>
        <taxon>Pezizomycotina</taxon>
        <taxon>Lecanoromycetes</taxon>
        <taxon>OSLEUM clade</taxon>
        <taxon>Lecanoromycetidae</taxon>
        <taxon>Lecanorales</taxon>
        <taxon>Lecanorineae</taxon>
        <taxon>Parmeliaceae</taxon>
        <taxon>Alectoria</taxon>
    </lineage>
</organism>
<protein>
    <recommendedName>
        <fullName evidence="1">Nudix hydrolase domain-containing protein</fullName>
    </recommendedName>
</protein>